<dbReference type="VEuPathDB" id="FungiDB:SPAR_F00090"/>
<proteinExistence type="inferred from homology"/>
<dbReference type="Gene3D" id="1.20.1250.20">
    <property type="entry name" value="MFS general substrate transporter like domains"/>
    <property type="match status" value="1"/>
</dbReference>
<evidence type="ECO:0000256" key="3">
    <source>
        <dbReference type="ARBA" id="ARBA00022448"/>
    </source>
</evidence>
<keyword evidence="6 10" id="KW-1133">Transmembrane helix</keyword>
<reference evidence="12" key="2">
    <citation type="submission" date="2020-01" db="EMBL/GenBank/DDBJ databases">
        <title>Population-level Yeast Reference Genomes.</title>
        <authorList>
            <person name="Yue J.-X."/>
        </authorList>
    </citation>
    <scope>NUCLEOTIDE SEQUENCE</scope>
    <source>
        <strain evidence="12">CBS432</strain>
    </source>
</reference>
<name>A0A8B8UQJ5_SACPA</name>
<dbReference type="InterPro" id="IPR050360">
    <property type="entry name" value="MFS_Sugar_Transporters"/>
</dbReference>
<dbReference type="KEGG" id="spao:SPAR_F00090"/>
<gene>
    <name evidence="12" type="ORF">SPAR_F00090</name>
</gene>
<protein>
    <submittedName>
        <fullName evidence="12">Sugar porter family MFS transporter</fullName>
    </submittedName>
</protein>
<accession>A0A8B8UQJ5</accession>
<reference evidence="12" key="4">
    <citation type="submission" date="2025-08" db="UniProtKB">
        <authorList>
            <consortium name="RefSeq"/>
        </authorList>
    </citation>
    <scope>IDENTIFICATION</scope>
    <source>
        <strain evidence="12">CBS432</strain>
    </source>
</reference>
<feature type="transmembrane region" description="Helical" evidence="10">
    <location>
        <begin position="391"/>
        <end position="411"/>
    </location>
</feature>
<dbReference type="InterPro" id="IPR005828">
    <property type="entry name" value="MFS_sugar_transport-like"/>
</dbReference>
<reference evidence="12" key="1">
    <citation type="journal article" date="2017" name="Nat. Genet.">
        <title>Contrasting evolutionary genome dynamics between domesticated and wild yeasts.</title>
        <authorList>
            <person name="Yue J.X."/>
            <person name="Li J."/>
            <person name="Aigrain L."/>
            <person name="Hallin J."/>
            <person name="Persson K."/>
            <person name="Oliver K."/>
            <person name="Bergstrom A."/>
            <person name="Coupland P."/>
            <person name="Warringer J."/>
            <person name="Lagomarsino M.C."/>
            <person name="Fischer G."/>
            <person name="Durbin R."/>
            <person name="Liti G."/>
        </authorList>
    </citation>
    <scope>NUCLEOTIDE SEQUENCE</scope>
    <source>
        <strain evidence="12">CBS432</strain>
    </source>
</reference>
<dbReference type="GO" id="GO:0005351">
    <property type="term" value="F:carbohydrate:proton symporter activity"/>
    <property type="evidence" value="ECO:0007669"/>
    <property type="project" value="TreeGrafter"/>
</dbReference>
<keyword evidence="4" id="KW-0762">Sugar transport</keyword>
<dbReference type="PANTHER" id="PTHR48022">
    <property type="entry name" value="PLASTIDIC GLUCOSE TRANSPORTER 4"/>
    <property type="match status" value="1"/>
</dbReference>
<sequence>MTSVGANSLNECTSVEAIEGSRLAADNSSHLSAPTVEEDKDFPNSNEEEAEEVVIPEKPASAYVTVSIMCLCMAFGGFMSGWDTGTISGFVNQTDFLRRFGSYSHSKNTYYLSNVRTGLIVSIFNVGSAIGCLFLSKLGDIYGRCMGLIIVIIVYMVGIVIQIASVDKWYQYFIGRIIAGIGAGSISVLAPMLISETAPKHIRGTLLACWQLMVTFAIFLGYCTNYGTKTYSNSVQWRVPLGLCFAWAIIMIGGMMFVPESPRFLVQVKKPEQAKASFAKSNKLSVDDPAVIAEIDLLIAGVEAEEAMGTASWKELFSTKAKVFQRLSMTVMINSLQQLTGDNYFFYYGTTIFKSVGMTDSFETSIVLGIVNFASCFFSLYSVDKLGRRKCLLLGAATMTACMVIYASVGVTRLYPNGKDQPSSKGAGNCMIVFTCFYIFCFSCTWGPVCYVIISETFPLRVRSKCMSVATAANLLWGFLIGFFTPFITSAINFYYGYVFMGCLAFSYFYVFFFVPETKGLSLEEVDEMWMDGVLPWKSTSWIPASRRNADYDNEKLQHDEKPLYKRMF</sequence>
<evidence type="ECO:0000256" key="10">
    <source>
        <dbReference type="SAM" id="Phobius"/>
    </source>
</evidence>
<evidence type="ECO:0000256" key="9">
    <source>
        <dbReference type="SAM" id="MobiDB-lite"/>
    </source>
</evidence>
<evidence type="ECO:0000259" key="11">
    <source>
        <dbReference type="PROSITE" id="PS50850"/>
    </source>
</evidence>
<dbReference type="PRINTS" id="PR00171">
    <property type="entry name" value="SUGRTRNSPORT"/>
</dbReference>
<dbReference type="AlphaFoldDB" id="A0A8B8UQJ5"/>
<comment type="similarity">
    <text evidence="2 8">Belongs to the major facilitator superfamily. Sugar transporter (TC 2.A.1.1) family.</text>
</comment>
<feature type="domain" description="Major facilitator superfamily (MFS) profile" evidence="11">
    <location>
        <begin position="69"/>
        <end position="519"/>
    </location>
</feature>
<feature type="transmembrane region" description="Helical" evidence="10">
    <location>
        <begin position="172"/>
        <end position="194"/>
    </location>
</feature>
<dbReference type="CDD" id="cd17356">
    <property type="entry name" value="MFS_HXT"/>
    <property type="match status" value="1"/>
</dbReference>
<evidence type="ECO:0000256" key="1">
    <source>
        <dbReference type="ARBA" id="ARBA00004141"/>
    </source>
</evidence>
<feature type="transmembrane region" description="Helical" evidence="10">
    <location>
        <begin position="494"/>
        <end position="515"/>
    </location>
</feature>
<dbReference type="InterPro" id="IPR020846">
    <property type="entry name" value="MFS_dom"/>
</dbReference>
<feature type="compositionally biased region" description="Acidic residues" evidence="9">
    <location>
        <begin position="36"/>
        <end position="51"/>
    </location>
</feature>
<feature type="transmembrane region" description="Helical" evidence="10">
    <location>
        <begin position="431"/>
        <end position="454"/>
    </location>
</feature>
<dbReference type="OrthoDB" id="4044674at2759"/>
<evidence type="ECO:0000256" key="6">
    <source>
        <dbReference type="ARBA" id="ARBA00022989"/>
    </source>
</evidence>
<evidence type="ECO:0000256" key="5">
    <source>
        <dbReference type="ARBA" id="ARBA00022692"/>
    </source>
</evidence>
<feature type="transmembrane region" description="Helical" evidence="10">
    <location>
        <begin position="147"/>
        <end position="166"/>
    </location>
</feature>
<keyword evidence="3 8" id="KW-0813">Transport</keyword>
<feature type="transmembrane region" description="Helical" evidence="10">
    <location>
        <begin position="239"/>
        <end position="258"/>
    </location>
</feature>
<dbReference type="PROSITE" id="PS50850">
    <property type="entry name" value="MFS"/>
    <property type="match status" value="1"/>
</dbReference>
<feature type="region of interest" description="Disordered" evidence="9">
    <location>
        <begin position="25"/>
        <end position="51"/>
    </location>
</feature>
<feature type="transmembrane region" description="Helical" evidence="10">
    <location>
        <begin position="206"/>
        <end position="227"/>
    </location>
</feature>
<evidence type="ECO:0000256" key="7">
    <source>
        <dbReference type="ARBA" id="ARBA00023136"/>
    </source>
</evidence>
<feature type="transmembrane region" description="Helical" evidence="10">
    <location>
        <begin position="115"/>
        <end position="135"/>
    </location>
</feature>
<dbReference type="NCBIfam" id="TIGR00879">
    <property type="entry name" value="SP"/>
    <property type="match status" value="1"/>
</dbReference>
<organism evidence="12">
    <name type="scientific">Saccharomyces paradoxus</name>
    <name type="common">Yeast</name>
    <name type="synonym">Saccharomyces douglasii</name>
    <dbReference type="NCBI Taxonomy" id="27291"/>
    <lineage>
        <taxon>Eukaryota</taxon>
        <taxon>Fungi</taxon>
        <taxon>Dikarya</taxon>
        <taxon>Ascomycota</taxon>
        <taxon>Saccharomycotina</taxon>
        <taxon>Saccharomycetes</taxon>
        <taxon>Saccharomycetales</taxon>
        <taxon>Saccharomycetaceae</taxon>
        <taxon>Saccharomyces</taxon>
    </lineage>
</organism>
<comment type="subcellular location">
    <subcellularLocation>
        <location evidence="1">Membrane</location>
        <topology evidence="1">Multi-pass membrane protein</topology>
    </subcellularLocation>
</comment>
<dbReference type="GeneID" id="54630275"/>
<dbReference type="PROSITE" id="PS00217">
    <property type="entry name" value="SUGAR_TRANSPORT_2"/>
    <property type="match status" value="1"/>
</dbReference>
<dbReference type="Pfam" id="PF00083">
    <property type="entry name" value="Sugar_tr"/>
    <property type="match status" value="1"/>
</dbReference>
<evidence type="ECO:0000256" key="4">
    <source>
        <dbReference type="ARBA" id="ARBA00022597"/>
    </source>
</evidence>
<reference evidence="12" key="3">
    <citation type="submission" date="2025-07" db="EMBL/GenBank/DDBJ databases">
        <authorList>
            <consortium name="NCBI Genome Project"/>
        </authorList>
    </citation>
    <scope>NUCLEOTIDE SEQUENCE</scope>
    <source>
        <strain evidence="12">CBS432</strain>
    </source>
</reference>
<dbReference type="FunFam" id="1.20.1250.20:FF:000044">
    <property type="entry name" value="Hexose transporter Hxt3p"/>
    <property type="match status" value="1"/>
</dbReference>
<evidence type="ECO:0000256" key="8">
    <source>
        <dbReference type="RuleBase" id="RU003346"/>
    </source>
</evidence>
<dbReference type="GO" id="GO:0005886">
    <property type="term" value="C:plasma membrane"/>
    <property type="evidence" value="ECO:0007669"/>
    <property type="project" value="TreeGrafter"/>
</dbReference>
<dbReference type="PANTHER" id="PTHR48022:SF75">
    <property type="entry name" value="GALACTOSE TRANSPORTER-RELATED"/>
    <property type="match status" value="1"/>
</dbReference>
<evidence type="ECO:0000313" key="12">
    <source>
        <dbReference type="RefSeq" id="XP_033766013.1"/>
    </source>
</evidence>
<evidence type="ECO:0000256" key="2">
    <source>
        <dbReference type="ARBA" id="ARBA00010992"/>
    </source>
</evidence>
<keyword evidence="5 10" id="KW-0812">Transmembrane</keyword>
<feature type="transmembrane region" description="Helical" evidence="10">
    <location>
        <begin position="62"/>
        <end position="82"/>
    </location>
</feature>
<dbReference type="SUPFAM" id="SSF103473">
    <property type="entry name" value="MFS general substrate transporter"/>
    <property type="match status" value="1"/>
</dbReference>
<dbReference type="InterPro" id="IPR036259">
    <property type="entry name" value="MFS_trans_sf"/>
</dbReference>
<feature type="transmembrane region" description="Helical" evidence="10">
    <location>
        <begin position="466"/>
        <end position="488"/>
    </location>
</feature>
<dbReference type="InterPro" id="IPR005829">
    <property type="entry name" value="Sugar_transporter_CS"/>
</dbReference>
<dbReference type="InterPro" id="IPR003663">
    <property type="entry name" value="Sugar/inositol_transpt"/>
</dbReference>
<dbReference type="PROSITE" id="PS00216">
    <property type="entry name" value="SUGAR_TRANSPORT_1"/>
    <property type="match status" value="1"/>
</dbReference>
<dbReference type="GO" id="GO:0055056">
    <property type="term" value="F:D-glucose transmembrane transporter activity"/>
    <property type="evidence" value="ECO:0007669"/>
    <property type="project" value="UniProtKB-ARBA"/>
</dbReference>
<dbReference type="RefSeq" id="XP_033766013.1">
    <property type="nucleotide sequence ID" value="XM_033910122.1"/>
</dbReference>
<keyword evidence="7 10" id="KW-0472">Membrane</keyword>